<keyword evidence="2" id="KW-1185">Reference proteome</keyword>
<dbReference type="Proteomes" id="UP000661858">
    <property type="component" value="Unassembled WGS sequence"/>
</dbReference>
<organism evidence="1 2">
    <name type="scientific">Streptomyces actinomycinicus</name>
    <dbReference type="NCBI Taxonomy" id="1695166"/>
    <lineage>
        <taxon>Bacteria</taxon>
        <taxon>Bacillati</taxon>
        <taxon>Actinomycetota</taxon>
        <taxon>Actinomycetes</taxon>
        <taxon>Kitasatosporales</taxon>
        <taxon>Streptomycetaceae</taxon>
        <taxon>Streptomyces</taxon>
    </lineage>
</organism>
<proteinExistence type="predicted"/>
<dbReference type="AlphaFoldDB" id="A0A937JPR4"/>
<accession>A0A937JPR4</accession>
<dbReference type="EMBL" id="JAERRK010000011">
    <property type="protein sequence ID" value="MBL1084671.1"/>
    <property type="molecule type" value="Genomic_DNA"/>
</dbReference>
<protein>
    <submittedName>
        <fullName evidence="1">DUF2993 domain-containing protein</fullName>
    </submittedName>
</protein>
<dbReference type="InterPro" id="IPR021373">
    <property type="entry name" value="DUF2993"/>
</dbReference>
<evidence type="ECO:0000313" key="1">
    <source>
        <dbReference type="EMBL" id="MBL1084671.1"/>
    </source>
</evidence>
<dbReference type="Pfam" id="PF11209">
    <property type="entry name" value="LmeA"/>
    <property type="match status" value="1"/>
</dbReference>
<name>A0A937JPR4_9ACTN</name>
<evidence type="ECO:0000313" key="2">
    <source>
        <dbReference type="Proteomes" id="UP000661858"/>
    </source>
</evidence>
<sequence>MTLFGSPPSWLRARRRTTVVLTVVLTLAAALTGTAEVTVRDRIADRIAAAAGKRLGTTPDVGLGSTPALWQLARGTLPDVELTADGVATRHMTGLAVDAHLHQVRRSGKGGTVGSSAVTVDADAASLAGTGGSGVVVPDPAHGRLVVHLGRSGALTVPVTPTLHGRTIRLVPGRPAFDGSPLPGALAQEVTARAARTIPLTDLPLELRPRRLTVTDTGLRLTLSGGHAAVSV</sequence>
<gene>
    <name evidence="1" type="ORF">JK359_22325</name>
</gene>
<reference evidence="1" key="1">
    <citation type="submission" date="2021-01" db="EMBL/GenBank/DDBJ databases">
        <title>WGS of actinomycetes isolated from Thailand.</title>
        <authorList>
            <person name="Thawai C."/>
        </authorList>
    </citation>
    <scope>NUCLEOTIDE SEQUENCE</scope>
    <source>
        <strain evidence="1">RCU-197</strain>
    </source>
</reference>
<comment type="caution">
    <text evidence="1">The sequence shown here is derived from an EMBL/GenBank/DDBJ whole genome shotgun (WGS) entry which is preliminary data.</text>
</comment>
<dbReference type="RefSeq" id="WP_201838351.1">
    <property type="nucleotide sequence ID" value="NZ_JAERRK010000011.1"/>
</dbReference>